<feature type="compositionally biased region" description="Polar residues" evidence="2">
    <location>
        <begin position="51"/>
        <end position="60"/>
    </location>
</feature>
<dbReference type="GO" id="GO:0006310">
    <property type="term" value="P:DNA recombination"/>
    <property type="evidence" value="ECO:0007669"/>
    <property type="project" value="UniProtKB-KW"/>
</dbReference>
<dbReference type="InterPro" id="IPR011010">
    <property type="entry name" value="DNA_brk_join_enz"/>
</dbReference>
<organism evidence="4">
    <name type="scientific">Laccaria bicolor (strain S238N-H82 / ATCC MYA-4686)</name>
    <name type="common">Bicoloured deceiver</name>
    <name type="synonym">Laccaria laccata var. bicolor</name>
    <dbReference type="NCBI Taxonomy" id="486041"/>
    <lineage>
        <taxon>Eukaryota</taxon>
        <taxon>Fungi</taxon>
        <taxon>Dikarya</taxon>
        <taxon>Basidiomycota</taxon>
        <taxon>Agaricomycotina</taxon>
        <taxon>Agaricomycetes</taxon>
        <taxon>Agaricomycetidae</taxon>
        <taxon>Agaricales</taxon>
        <taxon>Agaricineae</taxon>
        <taxon>Hydnangiaceae</taxon>
        <taxon>Laccaria</taxon>
    </lineage>
</organism>
<gene>
    <name evidence="3" type="ORF">LACBIDRAFT_314472</name>
</gene>
<keyword evidence="1" id="KW-0233">DNA recombination</keyword>
<reference evidence="3 4" key="1">
    <citation type="journal article" date="2008" name="Nature">
        <title>The genome of Laccaria bicolor provides insights into mycorrhizal symbiosis.</title>
        <authorList>
            <person name="Martin F."/>
            <person name="Aerts A."/>
            <person name="Ahren D."/>
            <person name="Brun A."/>
            <person name="Danchin E.G.J."/>
            <person name="Duchaussoy F."/>
            <person name="Gibon J."/>
            <person name="Kohler A."/>
            <person name="Lindquist E."/>
            <person name="Pereda V."/>
            <person name="Salamov A."/>
            <person name="Shapiro H.J."/>
            <person name="Wuyts J."/>
            <person name="Blaudez D."/>
            <person name="Buee M."/>
            <person name="Brokstein P."/>
            <person name="Canbaeck B."/>
            <person name="Cohen D."/>
            <person name="Courty P.E."/>
            <person name="Coutinho P.M."/>
            <person name="Delaruelle C."/>
            <person name="Detter J.C."/>
            <person name="Deveau A."/>
            <person name="DiFazio S."/>
            <person name="Duplessis S."/>
            <person name="Fraissinet-Tachet L."/>
            <person name="Lucic E."/>
            <person name="Frey-Klett P."/>
            <person name="Fourrey C."/>
            <person name="Feussner I."/>
            <person name="Gay G."/>
            <person name="Grimwood J."/>
            <person name="Hoegger P.J."/>
            <person name="Jain P."/>
            <person name="Kilaru S."/>
            <person name="Labbe J."/>
            <person name="Lin Y.C."/>
            <person name="Legue V."/>
            <person name="Le Tacon F."/>
            <person name="Marmeisse R."/>
            <person name="Melayah D."/>
            <person name="Montanini B."/>
            <person name="Muratet M."/>
            <person name="Nehls U."/>
            <person name="Niculita-Hirzel H."/>
            <person name="Oudot-Le Secq M.P."/>
            <person name="Peter M."/>
            <person name="Quesneville H."/>
            <person name="Rajashekar B."/>
            <person name="Reich M."/>
            <person name="Rouhier N."/>
            <person name="Schmutz J."/>
            <person name="Yin T."/>
            <person name="Chalot M."/>
            <person name="Henrissat B."/>
            <person name="Kuees U."/>
            <person name="Lucas S."/>
            <person name="Van de Peer Y."/>
            <person name="Podila G.K."/>
            <person name="Polle A."/>
            <person name="Pukkila P.J."/>
            <person name="Richardson P.M."/>
            <person name="Rouze P."/>
            <person name="Sanders I.R."/>
            <person name="Stajich J.E."/>
            <person name="Tunlid A."/>
            <person name="Tuskan G."/>
            <person name="Grigoriev I.V."/>
        </authorList>
    </citation>
    <scope>NUCLEOTIDE SEQUENCE [LARGE SCALE GENOMIC DNA]</scope>
    <source>
        <strain evidence="4">S238N-H82 / ATCC MYA-4686</strain>
    </source>
</reference>
<evidence type="ECO:0000313" key="4">
    <source>
        <dbReference type="Proteomes" id="UP000001194"/>
    </source>
</evidence>
<protein>
    <submittedName>
        <fullName evidence="3">Predicted protein</fullName>
    </submittedName>
</protein>
<proteinExistence type="predicted"/>
<accession>B0DYM4</accession>
<dbReference type="Gene3D" id="1.10.443.10">
    <property type="entry name" value="Intergrase catalytic core"/>
    <property type="match status" value="1"/>
</dbReference>
<dbReference type="GO" id="GO:0015074">
    <property type="term" value="P:DNA integration"/>
    <property type="evidence" value="ECO:0007669"/>
    <property type="project" value="InterPro"/>
</dbReference>
<feature type="compositionally biased region" description="Acidic residues" evidence="2">
    <location>
        <begin position="87"/>
        <end position="102"/>
    </location>
</feature>
<dbReference type="EMBL" id="DS547151">
    <property type="protein sequence ID" value="EDR00272.1"/>
    <property type="molecule type" value="Genomic_DNA"/>
</dbReference>
<keyword evidence="4" id="KW-1185">Reference proteome</keyword>
<feature type="compositionally biased region" description="Basic residues" evidence="2">
    <location>
        <begin position="11"/>
        <end position="26"/>
    </location>
</feature>
<dbReference type="InParanoid" id="B0DYM4"/>
<name>B0DYM4_LACBS</name>
<dbReference type="RefSeq" id="XP_001889024.1">
    <property type="nucleotide sequence ID" value="XM_001888989.1"/>
</dbReference>
<dbReference type="HOGENOM" id="CLU_013901_0_1_1"/>
<dbReference type="GO" id="GO:0003677">
    <property type="term" value="F:DNA binding"/>
    <property type="evidence" value="ECO:0007669"/>
    <property type="project" value="InterPro"/>
</dbReference>
<evidence type="ECO:0000256" key="2">
    <source>
        <dbReference type="SAM" id="MobiDB-lite"/>
    </source>
</evidence>
<dbReference type="GeneID" id="6084735"/>
<sequence>MPAPSNPAKACKGKNNKRAPKSKTKSPPKLSANDYARLQKASVEKKKQYGKSENTNSNYCGQVKRGQEFVARFSVEQAEAEKRWQEEGDEVLSGDDDEDEIHEDGPAKLDPNFHKAFDGSPIECTPLAISMFMTHKCFTENRKASTAISIHAAFTRYYDQMANDMYRGRWHFNDARQRWEGNPTRSAEVEDMLDACKNKDGEGERHHSRAMSLADVQALFAHSEKTCPSDLEITDQKTLALKAGHLFNIAFASFSWLIWTRVNEAASLQAKHVDFAPPPKPGKPHLPYVKFNLRNRKNWQKKSKNGENGLNGHTYNVYPQPNNPAIDLYTHVWKWKEFYETRLLGRKLQPNDYIFPSFGVNGLVAHPHVPISSDLIQKRINEWTAAAGIRGAGHFTTHCFRRGGAQYRFMFAPIGQRWTLARIRWWGGWAIGEHRDTLIRYLLDELYTYEEDHSDALCPVDYEASMSHMGETGETQPLTAAEGMELFAAQSAEQRRMYEEIRSLISERPQVMPLKQPVPPPTSYGCFINHGTQSGDHVNYLPMPTQAPPFVSRSTYPTAGTGYAAVLPLQSSSVTNVIASGAGCPLPVEPSAVVPEISRKLGATAWKQVVRDWEYPDPSRNHHTALEHWKHEWHASNRQSQLWGQRRTIALEFIEEFGRDEASFLGAYPEHKDGITALLHAIRAKGQAEGKILSRNRRKNTAK</sequence>
<dbReference type="AlphaFoldDB" id="B0DYM4"/>
<evidence type="ECO:0000313" key="3">
    <source>
        <dbReference type="EMBL" id="EDR00272.1"/>
    </source>
</evidence>
<dbReference type="OrthoDB" id="164951at2759"/>
<dbReference type="Proteomes" id="UP000001194">
    <property type="component" value="Unassembled WGS sequence"/>
</dbReference>
<dbReference type="KEGG" id="lbc:LACBIDRAFT_314472"/>
<dbReference type="InterPro" id="IPR013762">
    <property type="entry name" value="Integrase-like_cat_sf"/>
</dbReference>
<evidence type="ECO:0000256" key="1">
    <source>
        <dbReference type="ARBA" id="ARBA00023172"/>
    </source>
</evidence>
<dbReference type="SUPFAM" id="SSF56349">
    <property type="entry name" value="DNA breaking-rejoining enzymes"/>
    <property type="match status" value="1"/>
</dbReference>
<dbReference type="STRING" id="486041.B0DYM4"/>
<feature type="region of interest" description="Disordered" evidence="2">
    <location>
        <begin position="80"/>
        <end position="111"/>
    </location>
</feature>
<feature type="region of interest" description="Disordered" evidence="2">
    <location>
        <begin position="1"/>
        <end position="61"/>
    </location>
</feature>